<feature type="domain" description="ABC transmembrane type-1" evidence="9">
    <location>
        <begin position="126"/>
        <end position="352"/>
    </location>
</feature>
<dbReference type="Proteomes" id="UP001500929">
    <property type="component" value="Unassembled WGS sequence"/>
</dbReference>
<evidence type="ECO:0000259" key="9">
    <source>
        <dbReference type="PROSITE" id="PS50928"/>
    </source>
</evidence>
<comment type="similarity">
    <text evidence="7">Belongs to the binding-protein-dependent transport system permease family.</text>
</comment>
<dbReference type="Gene3D" id="1.10.3720.10">
    <property type="entry name" value="MetI-like"/>
    <property type="match status" value="1"/>
</dbReference>
<evidence type="ECO:0000256" key="8">
    <source>
        <dbReference type="SAM" id="MobiDB-lite"/>
    </source>
</evidence>
<feature type="transmembrane region" description="Helical" evidence="7">
    <location>
        <begin position="171"/>
        <end position="190"/>
    </location>
</feature>
<protein>
    <submittedName>
        <fullName evidence="10">ABC transporter permease</fullName>
    </submittedName>
</protein>
<sequence>MSTETTLPATAAREPGAGADSRADARPSRPRIPGHWVLRRLLQLPLSLLVFSVFVFFFAKLIPGDPLAASSTFLSAEQVDSVKDSLGMNDPLPVQLGTYLLRMVTFDLGTGISDGTSIADQFAQRLPISLQLTVLGLGATLLVSVALAFVGSLHPTSPIGRVIRWFGRSAGAFPDFTLGVLFIFVFYSLIRMAPAPLGPIDPLLSMPPRITGFPLIDAVLTGDSAALGSLLAHLWLPVLVIVFAYTPMLLKVLLVSMDTALSAPHTLFMVAVGMRPRDVRWSMLKHSTPTTVANLGNLTVMVLGGTIVIEQLFSLGGLGQYAVQAVQSADYVIVQSFLVVYAAICLVVFLICDLVIALVDRRRSLGVTR</sequence>
<dbReference type="Pfam" id="PF19300">
    <property type="entry name" value="BPD_transp_1_N"/>
    <property type="match status" value="1"/>
</dbReference>
<organism evidence="10 11">
    <name type="scientific">Herbiconiux moechotypicola</name>
    <dbReference type="NCBI Taxonomy" id="637393"/>
    <lineage>
        <taxon>Bacteria</taxon>
        <taxon>Bacillati</taxon>
        <taxon>Actinomycetota</taxon>
        <taxon>Actinomycetes</taxon>
        <taxon>Micrococcales</taxon>
        <taxon>Microbacteriaceae</taxon>
        <taxon>Herbiconiux</taxon>
    </lineage>
</organism>
<comment type="subcellular location">
    <subcellularLocation>
        <location evidence="1 7">Cell membrane</location>
        <topology evidence="1 7">Multi-pass membrane protein</topology>
    </subcellularLocation>
</comment>
<dbReference type="InterPro" id="IPR035906">
    <property type="entry name" value="MetI-like_sf"/>
</dbReference>
<dbReference type="PROSITE" id="PS50928">
    <property type="entry name" value="ABC_TM1"/>
    <property type="match status" value="1"/>
</dbReference>
<keyword evidence="6 7" id="KW-0472">Membrane</keyword>
<name>A0ABN3DPI7_9MICO</name>
<feature type="transmembrane region" description="Helical" evidence="7">
    <location>
        <begin position="132"/>
        <end position="151"/>
    </location>
</feature>
<feature type="region of interest" description="Disordered" evidence="8">
    <location>
        <begin position="1"/>
        <end position="27"/>
    </location>
</feature>
<evidence type="ECO:0000256" key="7">
    <source>
        <dbReference type="RuleBase" id="RU363032"/>
    </source>
</evidence>
<evidence type="ECO:0000256" key="6">
    <source>
        <dbReference type="ARBA" id="ARBA00023136"/>
    </source>
</evidence>
<feature type="transmembrane region" description="Helical" evidence="7">
    <location>
        <begin position="41"/>
        <end position="62"/>
    </location>
</feature>
<evidence type="ECO:0000256" key="2">
    <source>
        <dbReference type="ARBA" id="ARBA00022448"/>
    </source>
</evidence>
<evidence type="ECO:0000256" key="3">
    <source>
        <dbReference type="ARBA" id="ARBA00022475"/>
    </source>
</evidence>
<feature type="transmembrane region" description="Helical" evidence="7">
    <location>
        <begin position="333"/>
        <end position="359"/>
    </location>
</feature>
<dbReference type="PANTHER" id="PTHR43163">
    <property type="entry name" value="DIPEPTIDE TRANSPORT SYSTEM PERMEASE PROTEIN DPPB-RELATED"/>
    <property type="match status" value="1"/>
</dbReference>
<reference evidence="10 11" key="1">
    <citation type="journal article" date="2019" name="Int. J. Syst. Evol. Microbiol.">
        <title>The Global Catalogue of Microorganisms (GCM) 10K type strain sequencing project: providing services to taxonomists for standard genome sequencing and annotation.</title>
        <authorList>
            <consortium name="The Broad Institute Genomics Platform"/>
            <consortium name="The Broad Institute Genome Sequencing Center for Infectious Disease"/>
            <person name="Wu L."/>
            <person name="Ma J."/>
        </authorList>
    </citation>
    <scope>NUCLEOTIDE SEQUENCE [LARGE SCALE GENOMIC DNA]</scope>
    <source>
        <strain evidence="10 11">JCM 16117</strain>
    </source>
</reference>
<dbReference type="InterPro" id="IPR000515">
    <property type="entry name" value="MetI-like"/>
</dbReference>
<evidence type="ECO:0000313" key="11">
    <source>
        <dbReference type="Proteomes" id="UP001500929"/>
    </source>
</evidence>
<dbReference type="RefSeq" id="WP_259481267.1">
    <property type="nucleotide sequence ID" value="NZ_BAAAQY010000007.1"/>
</dbReference>
<keyword evidence="4 7" id="KW-0812">Transmembrane</keyword>
<evidence type="ECO:0000256" key="5">
    <source>
        <dbReference type="ARBA" id="ARBA00022989"/>
    </source>
</evidence>
<evidence type="ECO:0000256" key="1">
    <source>
        <dbReference type="ARBA" id="ARBA00004651"/>
    </source>
</evidence>
<gene>
    <name evidence="10" type="ORF">GCM10009851_24450</name>
</gene>
<keyword evidence="11" id="KW-1185">Reference proteome</keyword>
<dbReference type="EMBL" id="BAAAQY010000007">
    <property type="protein sequence ID" value="GAA2238530.1"/>
    <property type="molecule type" value="Genomic_DNA"/>
</dbReference>
<keyword evidence="5 7" id="KW-1133">Transmembrane helix</keyword>
<evidence type="ECO:0000313" key="10">
    <source>
        <dbReference type="EMBL" id="GAA2238530.1"/>
    </source>
</evidence>
<dbReference type="Pfam" id="PF00528">
    <property type="entry name" value="BPD_transp_1"/>
    <property type="match status" value="1"/>
</dbReference>
<proteinExistence type="inferred from homology"/>
<accession>A0ABN3DPI7</accession>
<evidence type="ECO:0000256" key="4">
    <source>
        <dbReference type="ARBA" id="ARBA00022692"/>
    </source>
</evidence>
<dbReference type="InterPro" id="IPR045621">
    <property type="entry name" value="BPD_transp_1_N"/>
</dbReference>
<comment type="caution">
    <text evidence="10">The sequence shown here is derived from an EMBL/GenBank/DDBJ whole genome shotgun (WGS) entry which is preliminary data.</text>
</comment>
<keyword evidence="2 7" id="KW-0813">Transport</keyword>
<feature type="transmembrane region" description="Helical" evidence="7">
    <location>
        <begin position="295"/>
        <end position="313"/>
    </location>
</feature>
<keyword evidence="3" id="KW-1003">Cell membrane</keyword>
<feature type="transmembrane region" description="Helical" evidence="7">
    <location>
        <begin position="225"/>
        <end position="246"/>
    </location>
</feature>
<dbReference type="PANTHER" id="PTHR43163:SF6">
    <property type="entry name" value="DIPEPTIDE TRANSPORT SYSTEM PERMEASE PROTEIN DPPB-RELATED"/>
    <property type="match status" value="1"/>
</dbReference>